<dbReference type="AlphaFoldDB" id="A0A3S3QEB8"/>
<keyword evidence="1" id="KW-0812">Transmembrane</keyword>
<keyword evidence="1" id="KW-1133">Transmembrane helix</keyword>
<dbReference type="NCBIfam" id="TIGR02532">
    <property type="entry name" value="IV_pilin_GFxxxE"/>
    <property type="match status" value="1"/>
</dbReference>
<dbReference type="InterPro" id="IPR012902">
    <property type="entry name" value="N_methyl_site"/>
</dbReference>
<evidence type="ECO:0000256" key="1">
    <source>
        <dbReference type="SAM" id="Phobius"/>
    </source>
</evidence>
<keyword evidence="1" id="KW-0472">Membrane</keyword>
<feature type="transmembrane region" description="Helical" evidence="1">
    <location>
        <begin position="15"/>
        <end position="37"/>
    </location>
</feature>
<name>A0A3S3QEB8_9BACT</name>
<dbReference type="EMBL" id="MTKO01000081">
    <property type="protein sequence ID" value="RWX45262.1"/>
    <property type="molecule type" value="Genomic_DNA"/>
</dbReference>
<evidence type="ECO:0000313" key="2">
    <source>
        <dbReference type="EMBL" id="RWX45262.1"/>
    </source>
</evidence>
<comment type="caution">
    <text evidence="2">The sequence shown here is derived from an EMBL/GenBank/DDBJ whole genome shotgun (WGS) entry which is preliminary data.</text>
</comment>
<protein>
    <submittedName>
        <fullName evidence="2">Prepilin-type N-terminal cleavage/methylation domain-containing protein</fullName>
    </submittedName>
</protein>
<accession>A0A3S3QEB8</accession>
<reference evidence="2 3" key="1">
    <citation type="submission" date="2017-01" db="EMBL/GenBank/DDBJ databases">
        <title>The cable genome- insights into the physiology and evolution of filamentous bacteria capable of sulfide oxidation via long distance electron transfer.</title>
        <authorList>
            <person name="Schreiber L."/>
            <person name="Bjerg J.T."/>
            <person name="Boggild A."/>
            <person name="Van De Vossenberg J."/>
            <person name="Meysman F."/>
            <person name="Nielsen L.P."/>
            <person name="Schramm A."/>
            <person name="Kjeldsen K.U."/>
        </authorList>
    </citation>
    <scope>NUCLEOTIDE SEQUENCE [LARGE SCALE GENOMIC DNA]</scope>
    <source>
        <strain evidence="2">MCF</strain>
    </source>
</reference>
<dbReference type="SUPFAM" id="SSF54523">
    <property type="entry name" value="Pili subunits"/>
    <property type="match status" value="1"/>
</dbReference>
<dbReference type="InterPro" id="IPR045584">
    <property type="entry name" value="Pilin-like"/>
</dbReference>
<evidence type="ECO:0000313" key="3">
    <source>
        <dbReference type="Proteomes" id="UP000287853"/>
    </source>
</evidence>
<dbReference type="Proteomes" id="UP000287853">
    <property type="component" value="Unassembled WGS sequence"/>
</dbReference>
<keyword evidence="3" id="KW-1185">Reference proteome</keyword>
<dbReference type="Gene3D" id="3.30.700.10">
    <property type="entry name" value="Glycoprotein, Type 4 Pilin"/>
    <property type="match status" value="1"/>
</dbReference>
<proteinExistence type="predicted"/>
<organism evidence="2 3">
    <name type="scientific">Candidatus Electrothrix aarhusensis</name>
    <dbReference type="NCBI Taxonomy" id="1859131"/>
    <lineage>
        <taxon>Bacteria</taxon>
        <taxon>Pseudomonadati</taxon>
        <taxon>Thermodesulfobacteriota</taxon>
        <taxon>Desulfobulbia</taxon>
        <taxon>Desulfobulbales</taxon>
        <taxon>Desulfobulbaceae</taxon>
        <taxon>Candidatus Electrothrix</taxon>
    </lineage>
</organism>
<sequence>MMCFKKTDGFSAPELLMVVAIIGIMAAVAIPSFISGIPRRQLKSAARDLYGAVQQARILAVKNSQNYTLIFEADFYYLDEDNDKSYDASAEVFTDKDDDGTYDIGEPFIDSDGSGSYSFAEKRTDLSKYNDVKFGSSTAPMSQDKLDRIGAHSSSKALFITFTPAGTAEFSPDPVSGDNTVYLQNINNPSESVAVSVQLSGASKISWYTGNGTWE</sequence>
<gene>
    <name evidence="2" type="ORF">H206_00840</name>
</gene>